<evidence type="ECO:0000256" key="1">
    <source>
        <dbReference type="SAM" id="MobiDB-lite"/>
    </source>
</evidence>
<dbReference type="EMBL" id="JACGCI010000092">
    <property type="protein sequence ID" value="KAF6746435.1"/>
    <property type="molecule type" value="Genomic_DNA"/>
</dbReference>
<sequence length="129" mass="14667">MPLRYINRSSRRAKTNDQAASPKLPLHRTSWWRKARTQVPVPRASISRSTSLIWVAHTLDKYSGKDVRKAVYESHREAERLKDPMLSSVEKEKSPLKPFNNRPNAVPKGSSNPTPIPSMTSVSKHPARE</sequence>
<feature type="compositionally biased region" description="Basic and acidic residues" evidence="1">
    <location>
        <begin position="75"/>
        <end position="95"/>
    </location>
</feature>
<evidence type="ECO:0000313" key="2">
    <source>
        <dbReference type="EMBL" id="KAF6746435.1"/>
    </source>
</evidence>
<accession>A0A8H6LXI6</accession>
<organism evidence="2 3">
    <name type="scientific">Ephemerocybe angulata</name>
    <dbReference type="NCBI Taxonomy" id="980116"/>
    <lineage>
        <taxon>Eukaryota</taxon>
        <taxon>Fungi</taxon>
        <taxon>Dikarya</taxon>
        <taxon>Basidiomycota</taxon>
        <taxon>Agaricomycotina</taxon>
        <taxon>Agaricomycetes</taxon>
        <taxon>Agaricomycetidae</taxon>
        <taxon>Agaricales</taxon>
        <taxon>Agaricineae</taxon>
        <taxon>Psathyrellaceae</taxon>
        <taxon>Ephemerocybe</taxon>
    </lineage>
</organism>
<name>A0A8H6LXI6_9AGAR</name>
<feature type="region of interest" description="Disordered" evidence="1">
    <location>
        <begin position="1"/>
        <end position="24"/>
    </location>
</feature>
<dbReference type="AlphaFoldDB" id="A0A8H6LXI6"/>
<gene>
    <name evidence="2" type="ORF">DFP72DRAFT_1076297</name>
</gene>
<comment type="caution">
    <text evidence="2">The sequence shown here is derived from an EMBL/GenBank/DDBJ whole genome shotgun (WGS) entry which is preliminary data.</text>
</comment>
<protein>
    <submittedName>
        <fullName evidence="2">Uncharacterized protein</fullName>
    </submittedName>
</protein>
<proteinExistence type="predicted"/>
<dbReference type="Proteomes" id="UP000521943">
    <property type="component" value="Unassembled WGS sequence"/>
</dbReference>
<reference evidence="2 3" key="1">
    <citation type="submission" date="2020-07" db="EMBL/GenBank/DDBJ databases">
        <title>Comparative genomics of pyrophilous fungi reveals a link between fire events and developmental genes.</title>
        <authorList>
            <consortium name="DOE Joint Genome Institute"/>
            <person name="Steindorff A.S."/>
            <person name="Carver A."/>
            <person name="Calhoun S."/>
            <person name="Stillman K."/>
            <person name="Liu H."/>
            <person name="Lipzen A."/>
            <person name="Pangilinan J."/>
            <person name="Labutti K."/>
            <person name="Bruns T.D."/>
            <person name="Grigoriev I.V."/>
        </authorList>
    </citation>
    <scope>NUCLEOTIDE SEQUENCE [LARGE SCALE GENOMIC DNA]</scope>
    <source>
        <strain evidence="2 3">CBS 144469</strain>
    </source>
</reference>
<feature type="region of interest" description="Disordered" evidence="1">
    <location>
        <begin position="75"/>
        <end position="129"/>
    </location>
</feature>
<evidence type="ECO:0000313" key="3">
    <source>
        <dbReference type="Proteomes" id="UP000521943"/>
    </source>
</evidence>
<feature type="compositionally biased region" description="Polar residues" evidence="1">
    <location>
        <begin position="109"/>
        <end position="123"/>
    </location>
</feature>
<keyword evidence="3" id="KW-1185">Reference proteome</keyword>
<dbReference type="OrthoDB" id="2963718at2759"/>